<feature type="transmembrane region" description="Helical" evidence="5">
    <location>
        <begin position="7"/>
        <end position="27"/>
    </location>
</feature>
<reference evidence="6" key="1">
    <citation type="journal article" date="2023" name="Nat. Commun.">
        <title>Diploid and tetraploid genomes of Acorus and the evolution of monocots.</title>
        <authorList>
            <person name="Ma L."/>
            <person name="Liu K.W."/>
            <person name="Li Z."/>
            <person name="Hsiao Y.Y."/>
            <person name="Qi Y."/>
            <person name="Fu T."/>
            <person name="Tang G.D."/>
            <person name="Zhang D."/>
            <person name="Sun W.H."/>
            <person name="Liu D.K."/>
            <person name="Li Y."/>
            <person name="Chen G.Z."/>
            <person name="Liu X.D."/>
            <person name="Liao X.Y."/>
            <person name="Jiang Y.T."/>
            <person name="Yu X."/>
            <person name="Hao Y."/>
            <person name="Huang J."/>
            <person name="Zhao X.W."/>
            <person name="Ke S."/>
            <person name="Chen Y.Y."/>
            <person name="Wu W.L."/>
            <person name="Hsu J.L."/>
            <person name="Lin Y.F."/>
            <person name="Huang M.D."/>
            <person name="Li C.Y."/>
            <person name="Huang L."/>
            <person name="Wang Z.W."/>
            <person name="Zhao X."/>
            <person name="Zhong W.Y."/>
            <person name="Peng D.H."/>
            <person name="Ahmad S."/>
            <person name="Lan S."/>
            <person name="Zhang J.S."/>
            <person name="Tsai W.C."/>
            <person name="Van de Peer Y."/>
            <person name="Liu Z.J."/>
        </authorList>
    </citation>
    <scope>NUCLEOTIDE SEQUENCE</scope>
    <source>
        <strain evidence="6">SCP</strain>
    </source>
</reference>
<evidence type="ECO:0000256" key="4">
    <source>
        <dbReference type="ARBA" id="ARBA00023136"/>
    </source>
</evidence>
<keyword evidence="3 5" id="KW-1133">Transmembrane helix</keyword>
<evidence type="ECO:0000256" key="1">
    <source>
        <dbReference type="ARBA" id="ARBA00004141"/>
    </source>
</evidence>
<protein>
    <submittedName>
        <fullName evidence="6">BI1-like protein</fullName>
    </submittedName>
</protein>
<evidence type="ECO:0000256" key="2">
    <source>
        <dbReference type="ARBA" id="ARBA00022692"/>
    </source>
</evidence>
<reference evidence="6" key="2">
    <citation type="submission" date="2023-06" db="EMBL/GenBank/DDBJ databases">
        <authorList>
            <person name="Ma L."/>
            <person name="Liu K.-W."/>
            <person name="Li Z."/>
            <person name="Hsiao Y.-Y."/>
            <person name="Qi Y."/>
            <person name="Fu T."/>
            <person name="Tang G."/>
            <person name="Zhang D."/>
            <person name="Sun W.-H."/>
            <person name="Liu D.-K."/>
            <person name="Li Y."/>
            <person name="Chen G.-Z."/>
            <person name="Liu X.-D."/>
            <person name="Liao X.-Y."/>
            <person name="Jiang Y.-T."/>
            <person name="Yu X."/>
            <person name="Hao Y."/>
            <person name="Huang J."/>
            <person name="Zhao X.-W."/>
            <person name="Ke S."/>
            <person name="Chen Y.-Y."/>
            <person name="Wu W.-L."/>
            <person name="Hsu J.-L."/>
            <person name="Lin Y.-F."/>
            <person name="Huang M.-D."/>
            <person name="Li C.-Y."/>
            <person name="Huang L."/>
            <person name="Wang Z.-W."/>
            <person name="Zhao X."/>
            <person name="Zhong W.-Y."/>
            <person name="Peng D.-H."/>
            <person name="Ahmad S."/>
            <person name="Lan S."/>
            <person name="Zhang J.-S."/>
            <person name="Tsai W.-C."/>
            <person name="Van De Peer Y."/>
            <person name="Liu Z.-J."/>
        </authorList>
    </citation>
    <scope>NUCLEOTIDE SEQUENCE</scope>
    <source>
        <strain evidence="6">SCP</strain>
        <tissue evidence="6">Leaves</tissue>
    </source>
</reference>
<dbReference type="PANTHER" id="PTHR23291">
    <property type="entry name" value="BAX INHIBITOR-RELATED"/>
    <property type="match status" value="1"/>
</dbReference>
<keyword evidence="2 5" id="KW-0812">Transmembrane</keyword>
<comment type="caution">
    <text evidence="5">Lacks conserved residue(s) required for the propagation of feature annotation.</text>
</comment>
<dbReference type="GO" id="GO:0016020">
    <property type="term" value="C:membrane"/>
    <property type="evidence" value="ECO:0007669"/>
    <property type="project" value="UniProtKB-SubCell"/>
</dbReference>
<name>A0AAV9A199_ACOGR</name>
<evidence type="ECO:0000256" key="3">
    <source>
        <dbReference type="ARBA" id="ARBA00022989"/>
    </source>
</evidence>
<comment type="similarity">
    <text evidence="5">Belongs to the BI1 family.</text>
</comment>
<comment type="caution">
    <text evidence="6">The sequence shown here is derived from an EMBL/GenBank/DDBJ whole genome shotgun (WGS) entry which is preliminary data.</text>
</comment>
<comment type="subcellular location">
    <subcellularLocation>
        <location evidence="1">Membrane</location>
        <topology evidence="1">Multi-pass membrane protein</topology>
    </subcellularLocation>
</comment>
<dbReference type="AlphaFoldDB" id="A0AAV9A199"/>
<sequence>MFFPLGPTSVAIFGGLGAILFAAYLVYDTDNLIKRHSYDDYIWASVVLYLDILNLFLSLLNMLKGMQSDG</sequence>
<feature type="transmembrane region" description="Helical" evidence="5">
    <location>
        <begin position="42"/>
        <end position="63"/>
    </location>
</feature>
<gene>
    <name evidence="6" type="ORF">QJS04_geneDACA020099</name>
</gene>
<dbReference type="EMBL" id="JAUJYN010000044">
    <property type="protein sequence ID" value="KAK1257424.1"/>
    <property type="molecule type" value="Genomic_DNA"/>
</dbReference>
<dbReference type="InterPro" id="IPR006214">
    <property type="entry name" value="Bax_inhibitor_1-related"/>
</dbReference>
<dbReference type="Pfam" id="PF01027">
    <property type="entry name" value="Bax1-I"/>
    <property type="match status" value="1"/>
</dbReference>
<evidence type="ECO:0000256" key="5">
    <source>
        <dbReference type="RuleBase" id="RU004379"/>
    </source>
</evidence>
<evidence type="ECO:0000313" key="6">
    <source>
        <dbReference type="EMBL" id="KAK1257424.1"/>
    </source>
</evidence>
<accession>A0AAV9A199</accession>
<organism evidence="6 7">
    <name type="scientific">Acorus gramineus</name>
    <name type="common">Dwarf sweet flag</name>
    <dbReference type="NCBI Taxonomy" id="55184"/>
    <lineage>
        <taxon>Eukaryota</taxon>
        <taxon>Viridiplantae</taxon>
        <taxon>Streptophyta</taxon>
        <taxon>Embryophyta</taxon>
        <taxon>Tracheophyta</taxon>
        <taxon>Spermatophyta</taxon>
        <taxon>Magnoliopsida</taxon>
        <taxon>Liliopsida</taxon>
        <taxon>Acoraceae</taxon>
        <taxon>Acorus</taxon>
    </lineage>
</organism>
<proteinExistence type="inferred from homology"/>
<dbReference type="PANTHER" id="PTHR23291:SF50">
    <property type="entry name" value="PROTEIN LIFEGUARD 4"/>
    <property type="match status" value="1"/>
</dbReference>
<keyword evidence="7" id="KW-1185">Reference proteome</keyword>
<keyword evidence="4 5" id="KW-0472">Membrane</keyword>
<evidence type="ECO:0000313" key="7">
    <source>
        <dbReference type="Proteomes" id="UP001179952"/>
    </source>
</evidence>
<dbReference type="Proteomes" id="UP001179952">
    <property type="component" value="Unassembled WGS sequence"/>
</dbReference>